<evidence type="ECO:0000256" key="2">
    <source>
        <dbReference type="ARBA" id="ARBA00009539"/>
    </source>
</evidence>
<dbReference type="GO" id="GO:0006730">
    <property type="term" value="P:one-carbon metabolic process"/>
    <property type="evidence" value="ECO:0007669"/>
    <property type="project" value="UniProtKB-KW"/>
</dbReference>
<dbReference type="InterPro" id="IPR012259">
    <property type="entry name" value="DHFR"/>
</dbReference>
<evidence type="ECO:0000256" key="6">
    <source>
        <dbReference type="ARBA" id="ARBA00023002"/>
    </source>
</evidence>
<dbReference type="PRINTS" id="PR00070">
    <property type="entry name" value="DHFR"/>
</dbReference>
<dbReference type="PROSITE" id="PS51330">
    <property type="entry name" value="DHFR_2"/>
    <property type="match status" value="1"/>
</dbReference>
<protein>
    <recommendedName>
        <fullName evidence="3 8">Dihydrofolate reductase</fullName>
        <ecNumber evidence="3 8">1.5.1.3</ecNumber>
    </recommendedName>
</protein>
<dbReference type="GO" id="GO:0046452">
    <property type="term" value="P:dihydrofolate metabolic process"/>
    <property type="evidence" value="ECO:0007669"/>
    <property type="project" value="TreeGrafter"/>
</dbReference>
<dbReference type="FunFam" id="3.40.430.10:FF:000001">
    <property type="entry name" value="Dihydrofolate reductase"/>
    <property type="match status" value="1"/>
</dbReference>
<gene>
    <name evidence="10" type="ORF">IAA48_00755</name>
</gene>
<evidence type="ECO:0000256" key="4">
    <source>
        <dbReference type="ARBA" id="ARBA00022563"/>
    </source>
</evidence>
<dbReference type="InterPro" id="IPR001796">
    <property type="entry name" value="DHFR_dom"/>
</dbReference>
<dbReference type="PANTHER" id="PTHR48069:SF3">
    <property type="entry name" value="DIHYDROFOLATE REDUCTASE"/>
    <property type="match status" value="1"/>
</dbReference>
<sequence length="158" mass="17785">MSISLILSVGRNHEIGKGNELIWHFHADMRFFRETTTGNTVIMGRKTFESLPKVLPNRRNIVISTDKDLKIDGAEVVHSVEEALKAAENDDIFVIGGGRIYSQFLPLADKIYLTEIDDECSGADTFFEGFDSSHYTRTVLGENEENGIAFTHVLYTKK</sequence>
<comment type="catalytic activity">
    <reaction evidence="8">
        <text>(6S)-5,6,7,8-tetrahydrofolate + NADP(+) = 7,8-dihydrofolate + NADPH + H(+)</text>
        <dbReference type="Rhea" id="RHEA:15009"/>
        <dbReference type="ChEBI" id="CHEBI:15378"/>
        <dbReference type="ChEBI" id="CHEBI:57451"/>
        <dbReference type="ChEBI" id="CHEBI:57453"/>
        <dbReference type="ChEBI" id="CHEBI:57783"/>
        <dbReference type="ChEBI" id="CHEBI:58349"/>
        <dbReference type="EC" id="1.5.1.3"/>
    </reaction>
</comment>
<comment type="similarity">
    <text evidence="2 8">Belongs to the dihydrofolate reductase family.</text>
</comment>
<dbReference type="CDD" id="cd00209">
    <property type="entry name" value="DHFR"/>
    <property type="match status" value="1"/>
</dbReference>
<comment type="caution">
    <text evidence="10">The sequence shown here is derived from an EMBL/GenBank/DDBJ whole genome shotgun (WGS) entry which is preliminary data.</text>
</comment>
<dbReference type="AlphaFoldDB" id="A0A9D1UEM6"/>
<reference evidence="10" key="2">
    <citation type="submission" date="2021-04" db="EMBL/GenBank/DDBJ databases">
        <authorList>
            <person name="Gilroy R."/>
        </authorList>
    </citation>
    <scope>NUCLEOTIDE SEQUENCE</scope>
    <source>
        <strain evidence="10">421</strain>
    </source>
</reference>
<comment type="function">
    <text evidence="7 8">Key enzyme in folate metabolism. Catalyzes an essential reaction for de novo glycine and purine synthesis, and for DNA precursor synthesis.</text>
</comment>
<dbReference type="GO" id="GO:0046655">
    <property type="term" value="P:folic acid metabolic process"/>
    <property type="evidence" value="ECO:0007669"/>
    <property type="project" value="TreeGrafter"/>
</dbReference>
<evidence type="ECO:0000256" key="1">
    <source>
        <dbReference type="ARBA" id="ARBA00004903"/>
    </source>
</evidence>
<dbReference type="Gene3D" id="3.40.430.10">
    <property type="entry name" value="Dihydrofolate Reductase, subunit A"/>
    <property type="match status" value="1"/>
</dbReference>
<organism evidence="10 11">
    <name type="scientific">Candidatus Eubacterium faecipullorum</name>
    <dbReference type="NCBI Taxonomy" id="2838571"/>
    <lineage>
        <taxon>Bacteria</taxon>
        <taxon>Bacillati</taxon>
        <taxon>Bacillota</taxon>
        <taxon>Clostridia</taxon>
        <taxon>Eubacteriales</taxon>
        <taxon>Eubacteriaceae</taxon>
        <taxon>Eubacterium</taxon>
    </lineage>
</organism>
<dbReference type="GO" id="GO:0070401">
    <property type="term" value="F:NADP+ binding"/>
    <property type="evidence" value="ECO:0007669"/>
    <property type="project" value="UniProtKB-ARBA"/>
</dbReference>
<dbReference type="GO" id="GO:0005829">
    <property type="term" value="C:cytosol"/>
    <property type="evidence" value="ECO:0007669"/>
    <property type="project" value="TreeGrafter"/>
</dbReference>
<evidence type="ECO:0000259" key="9">
    <source>
        <dbReference type="PROSITE" id="PS51330"/>
    </source>
</evidence>
<dbReference type="InterPro" id="IPR024072">
    <property type="entry name" value="DHFR-like_dom_sf"/>
</dbReference>
<dbReference type="Proteomes" id="UP000824205">
    <property type="component" value="Unassembled WGS sequence"/>
</dbReference>
<evidence type="ECO:0000256" key="7">
    <source>
        <dbReference type="ARBA" id="ARBA00025067"/>
    </source>
</evidence>
<keyword evidence="4 8" id="KW-0554">One-carbon metabolism</keyword>
<keyword evidence="6 8" id="KW-0560">Oxidoreductase</keyword>
<reference evidence="10" key="1">
    <citation type="journal article" date="2021" name="PeerJ">
        <title>Extensive microbial diversity within the chicken gut microbiome revealed by metagenomics and culture.</title>
        <authorList>
            <person name="Gilroy R."/>
            <person name="Ravi A."/>
            <person name="Getino M."/>
            <person name="Pursley I."/>
            <person name="Horton D.L."/>
            <person name="Alikhan N.F."/>
            <person name="Baker D."/>
            <person name="Gharbi K."/>
            <person name="Hall N."/>
            <person name="Watson M."/>
            <person name="Adriaenssens E.M."/>
            <person name="Foster-Nyarko E."/>
            <person name="Jarju S."/>
            <person name="Secka A."/>
            <person name="Antonio M."/>
            <person name="Oren A."/>
            <person name="Chaudhuri R.R."/>
            <person name="La Ragione R."/>
            <person name="Hildebrand F."/>
            <person name="Pallen M.J."/>
        </authorList>
    </citation>
    <scope>NUCLEOTIDE SEQUENCE</scope>
    <source>
        <strain evidence="10">421</strain>
    </source>
</reference>
<dbReference type="EMBL" id="DXGE01000004">
    <property type="protein sequence ID" value="HIW85002.1"/>
    <property type="molecule type" value="Genomic_DNA"/>
</dbReference>
<accession>A0A9D1UEM6</accession>
<feature type="domain" description="DHFR" evidence="9">
    <location>
        <begin position="2"/>
        <end position="157"/>
    </location>
</feature>
<dbReference type="PANTHER" id="PTHR48069">
    <property type="entry name" value="DIHYDROFOLATE REDUCTASE"/>
    <property type="match status" value="1"/>
</dbReference>
<proteinExistence type="inferred from homology"/>
<evidence type="ECO:0000256" key="3">
    <source>
        <dbReference type="ARBA" id="ARBA00012856"/>
    </source>
</evidence>
<dbReference type="EC" id="1.5.1.3" evidence="3 8"/>
<dbReference type="Pfam" id="PF00186">
    <property type="entry name" value="DHFR_1"/>
    <property type="match status" value="1"/>
</dbReference>
<evidence type="ECO:0000313" key="11">
    <source>
        <dbReference type="Proteomes" id="UP000824205"/>
    </source>
</evidence>
<evidence type="ECO:0000256" key="5">
    <source>
        <dbReference type="ARBA" id="ARBA00022857"/>
    </source>
</evidence>
<dbReference type="SUPFAM" id="SSF53597">
    <property type="entry name" value="Dihydrofolate reductase-like"/>
    <property type="match status" value="1"/>
</dbReference>
<keyword evidence="5 8" id="KW-0521">NADP</keyword>
<dbReference type="GO" id="GO:0004146">
    <property type="term" value="F:dihydrofolate reductase activity"/>
    <property type="evidence" value="ECO:0007669"/>
    <property type="project" value="UniProtKB-EC"/>
</dbReference>
<evidence type="ECO:0000313" key="10">
    <source>
        <dbReference type="EMBL" id="HIW85002.1"/>
    </source>
</evidence>
<comment type="pathway">
    <text evidence="1 8">Cofactor biosynthesis; tetrahydrofolate biosynthesis; 5,6,7,8-tetrahydrofolate from 7,8-dihydrofolate: step 1/1.</text>
</comment>
<dbReference type="GO" id="GO:0046654">
    <property type="term" value="P:tetrahydrofolate biosynthetic process"/>
    <property type="evidence" value="ECO:0007669"/>
    <property type="project" value="InterPro"/>
</dbReference>
<name>A0A9D1UEM6_9FIRM</name>
<evidence type="ECO:0000256" key="8">
    <source>
        <dbReference type="PIRNR" id="PIRNR000194"/>
    </source>
</evidence>
<dbReference type="PIRSF" id="PIRSF000194">
    <property type="entry name" value="DHFR"/>
    <property type="match status" value="1"/>
</dbReference>